<dbReference type="PANTHER" id="PTHR24346:SF110">
    <property type="entry name" value="NON-SPECIFIC SERINE_THREONINE PROTEIN KINASE"/>
    <property type="match status" value="1"/>
</dbReference>
<feature type="compositionally biased region" description="Polar residues" evidence="4">
    <location>
        <begin position="783"/>
        <end position="794"/>
    </location>
</feature>
<feature type="compositionally biased region" description="Polar residues" evidence="4">
    <location>
        <begin position="1215"/>
        <end position="1228"/>
    </location>
</feature>
<organism evidence="6 7">
    <name type="scientific">Jimgerdemannia flammicorona</name>
    <dbReference type="NCBI Taxonomy" id="994334"/>
    <lineage>
        <taxon>Eukaryota</taxon>
        <taxon>Fungi</taxon>
        <taxon>Fungi incertae sedis</taxon>
        <taxon>Mucoromycota</taxon>
        <taxon>Mucoromycotina</taxon>
        <taxon>Endogonomycetes</taxon>
        <taxon>Endogonales</taxon>
        <taxon>Endogonaceae</taxon>
        <taxon>Jimgerdemannia</taxon>
    </lineage>
</organism>
<feature type="compositionally biased region" description="Low complexity" evidence="4">
    <location>
        <begin position="1009"/>
        <end position="1053"/>
    </location>
</feature>
<feature type="compositionally biased region" description="Polar residues" evidence="4">
    <location>
        <begin position="331"/>
        <end position="343"/>
    </location>
</feature>
<dbReference type="CDD" id="cd14003">
    <property type="entry name" value="STKc_AMPK-like"/>
    <property type="match status" value="1"/>
</dbReference>
<evidence type="ECO:0000256" key="3">
    <source>
        <dbReference type="PROSITE-ProRule" id="PRU10141"/>
    </source>
</evidence>
<reference evidence="6 7" key="1">
    <citation type="journal article" date="2018" name="New Phytol.">
        <title>Phylogenomics of Endogonaceae and evolution of mycorrhizas within Mucoromycota.</title>
        <authorList>
            <person name="Chang Y."/>
            <person name="Desiro A."/>
            <person name="Na H."/>
            <person name="Sandor L."/>
            <person name="Lipzen A."/>
            <person name="Clum A."/>
            <person name="Barry K."/>
            <person name="Grigoriev I.V."/>
            <person name="Martin F.M."/>
            <person name="Stajich J.E."/>
            <person name="Smith M.E."/>
            <person name="Bonito G."/>
            <person name="Spatafora J.W."/>
        </authorList>
    </citation>
    <scope>NUCLEOTIDE SEQUENCE [LARGE SCALE GENOMIC DNA]</scope>
    <source>
        <strain evidence="6 7">AD002</strain>
    </source>
</reference>
<keyword evidence="2 3" id="KW-0067">ATP-binding</keyword>
<proteinExistence type="predicted"/>
<dbReference type="InterPro" id="IPR011009">
    <property type="entry name" value="Kinase-like_dom_sf"/>
</dbReference>
<comment type="caution">
    <text evidence="6">The sequence shown here is derived from an EMBL/GenBank/DDBJ whole genome shotgun (WGS) entry which is preliminary data.</text>
</comment>
<sequence>MIGANATIASRSTQRNQKAKLNADYQELVRELSTSEVSTVGCYVLGKTIGEGTYGKVKLGTHRLTGQQVAIKRIQKQHTSMITREIHHHRRLHHPNIARLYEILPTESHIYVVTEYCQNGELFETLLKETRFTERKARFWFEQLCRAVAYCHAKKVVHRDLKLENILLDADNNVKVCDFGFTREVEGKNMLDTFCGSAAYAAPEMIMRKKYSGPENIHIYIPDQRDFLSILPEADIWSLGIILFTLLTGELPFDDDNEAISQAKIIRLDYEIPDYLSDESCDLIQRILKIDPMERASLDQILAHAWFSLDLPEDDEDEGGRRESTADDQTDNSVTTPFGSIPSNPIPIAGSRPESRRFDNVEDDLNELTESLKRQREEIKRMESERKRIASRGSVSGASGPQGFPPGLSGSNLSSNRDSLIVPGSSVASPKTPSPSPPRFFGVHPLAGTPGPIQRSHFTSPTASPTFSPYRSDTFFVDDLPPSTPQFPPSATETRLMQALDMAGFDVDSIMRSVRNGQCDAASGLWFLLLAKLKDREEKDRDQDSWGYDRISMSPSNSSGAIRYSSGRSPLLQPFHRGQHPLGTVMTMKDQNGSSGSLQRVPVASVSSQINGTHTPLPRPIMVDAVTQTEPPTPPPQPSIPLTPYRDSSTVHPHDPPPSPTIATLKKFKLDKGFKSERSSSSGSNASERRKAREREREKEKEREREHREHDIIVGSVERGGWFSSMKAWFGTSKRDGEGYSEDEYEEWEERRRTKGPYKQSKLHSQTSGVHGGVVARHFGESQSASTIQFQQQGEVAGRQASSLEIPRERDAAAQPQTVVGSYPPMSSAGAPPMTWPPPQPLEQRMIDEAALQSSTNADSNGEITTISPVIYRSLSFGQRRRSLQLMQGPPVSELDQFEYSQESLTSPQYRNIHNLSLSLGSGGGTTEYGPANGAGRKDSMAEAASDEMSRPSSIRSSTTTNRTSVSSLSSNMYSSGEGYKPAILVPPATPPPAVTSSKRSEDSFGTVASMQQQTAASAMALQQPPATRATSTSSKSDRSASGVVVGTGTTSGSKRESIAAQGSVGAGKTNGASGGQARSTATSTTMQGQTQARTGQPPTQKRSLTPAVKPSTQGTKQSLDKGRPTTTSSKATTPSGKANTSSYFAPQVANTDSRTGTTGASSNNAAATTTTQVQPQKRKSSTVSTTVPLGVVHKDRPAQASTTAAASLTRQAGSPPNRSHATLSSAARKQHHRSAPPAGSSNSTARPTSPSPLHKSTTFVSTSTKSATNSVPPSTIPSPPSSNDSSTSTSSTSSNTTATTSSPPGPMAPSTSNPFPTAANNTVASTMSNPYVVPLVDKQPFPPAATANPQFSSGRRASLADGMVARKRISVAPAVTVGLPGKVGRGMGSRAIVEEEEEEEEGEE</sequence>
<dbReference type="EMBL" id="RBNJ01011816">
    <property type="protein sequence ID" value="RUS25859.1"/>
    <property type="molecule type" value="Genomic_DNA"/>
</dbReference>
<dbReference type="Gene3D" id="1.10.510.10">
    <property type="entry name" value="Transferase(Phosphotransferase) domain 1"/>
    <property type="match status" value="1"/>
</dbReference>
<feature type="compositionally biased region" description="Basic and acidic residues" evidence="4">
    <location>
        <begin position="376"/>
        <end position="388"/>
    </location>
</feature>
<dbReference type="PANTHER" id="PTHR24346">
    <property type="entry name" value="MAP/MICROTUBULE AFFINITY-REGULATING KINASE"/>
    <property type="match status" value="1"/>
</dbReference>
<feature type="compositionally biased region" description="Acidic residues" evidence="4">
    <location>
        <begin position="1395"/>
        <end position="1405"/>
    </location>
</feature>
<gene>
    <name evidence="6" type="ORF">BC938DRAFT_471546</name>
</gene>
<feature type="compositionally biased region" description="Polar residues" evidence="4">
    <location>
        <begin position="899"/>
        <end position="915"/>
    </location>
</feature>
<dbReference type="PROSITE" id="PS50011">
    <property type="entry name" value="PROTEIN_KINASE_DOM"/>
    <property type="match status" value="1"/>
</dbReference>
<feature type="compositionally biased region" description="Polar residues" evidence="4">
    <location>
        <begin position="1077"/>
        <end position="1104"/>
    </location>
</feature>
<evidence type="ECO:0000256" key="2">
    <source>
        <dbReference type="ARBA" id="ARBA00022840"/>
    </source>
</evidence>
<evidence type="ECO:0000313" key="6">
    <source>
        <dbReference type="EMBL" id="RUS25859.1"/>
    </source>
</evidence>
<dbReference type="SUPFAM" id="SSF56112">
    <property type="entry name" value="Protein kinase-like (PK-like)"/>
    <property type="match status" value="1"/>
</dbReference>
<feature type="compositionally biased region" description="Polar residues" evidence="4">
    <location>
        <begin position="1314"/>
        <end position="1323"/>
    </location>
</feature>
<dbReference type="SMART" id="SM00220">
    <property type="entry name" value="S_TKc"/>
    <property type="match status" value="1"/>
</dbReference>
<feature type="compositionally biased region" description="Polar residues" evidence="4">
    <location>
        <begin position="1240"/>
        <end position="1249"/>
    </location>
</feature>
<dbReference type="GO" id="GO:0004674">
    <property type="term" value="F:protein serine/threonine kinase activity"/>
    <property type="evidence" value="ECO:0007669"/>
    <property type="project" value="TreeGrafter"/>
</dbReference>
<evidence type="ECO:0000313" key="7">
    <source>
        <dbReference type="Proteomes" id="UP000274822"/>
    </source>
</evidence>
<feature type="compositionally biased region" description="Polar residues" evidence="4">
    <location>
        <begin position="409"/>
        <end position="418"/>
    </location>
</feature>
<feature type="region of interest" description="Disordered" evidence="4">
    <location>
        <begin position="783"/>
        <end position="841"/>
    </location>
</feature>
<feature type="compositionally biased region" description="Low complexity" evidence="4">
    <location>
        <begin position="1199"/>
        <end position="1213"/>
    </location>
</feature>
<dbReference type="InterPro" id="IPR000719">
    <property type="entry name" value="Prot_kinase_dom"/>
</dbReference>
<feature type="compositionally biased region" description="Basic and acidic residues" evidence="4">
    <location>
        <begin position="687"/>
        <end position="712"/>
    </location>
</feature>
<feature type="compositionally biased region" description="Low complexity" evidence="4">
    <location>
        <begin position="1282"/>
        <end position="1313"/>
    </location>
</feature>
<dbReference type="Proteomes" id="UP000274822">
    <property type="component" value="Unassembled WGS sequence"/>
</dbReference>
<name>A0A433Q7X8_9FUNG</name>
<feature type="region of interest" description="Disordered" evidence="4">
    <location>
        <begin position="898"/>
        <end position="1323"/>
    </location>
</feature>
<dbReference type="PROSITE" id="PS00107">
    <property type="entry name" value="PROTEIN_KINASE_ATP"/>
    <property type="match status" value="1"/>
</dbReference>
<feature type="compositionally biased region" description="Pro residues" evidence="4">
    <location>
        <begin position="631"/>
        <end position="641"/>
    </location>
</feature>
<keyword evidence="1 3" id="KW-0547">Nucleotide-binding</keyword>
<feature type="compositionally biased region" description="Low complexity" evidence="4">
    <location>
        <begin position="1156"/>
        <end position="1172"/>
    </location>
</feature>
<feature type="compositionally biased region" description="Polar residues" evidence="4">
    <location>
        <begin position="1140"/>
        <end position="1155"/>
    </location>
</feature>
<dbReference type="InterPro" id="IPR008271">
    <property type="entry name" value="Ser/Thr_kinase_AS"/>
</dbReference>
<feature type="domain" description="Protein kinase" evidence="5">
    <location>
        <begin position="43"/>
        <end position="307"/>
    </location>
</feature>
<feature type="compositionally biased region" description="Basic and acidic residues" evidence="4">
    <location>
        <begin position="668"/>
        <end position="678"/>
    </location>
</feature>
<dbReference type="GO" id="GO:0005737">
    <property type="term" value="C:cytoplasm"/>
    <property type="evidence" value="ECO:0007669"/>
    <property type="project" value="TreeGrafter"/>
</dbReference>
<feature type="region of interest" description="Disordered" evidence="4">
    <location>
        <begin position="626"/>
        <end position="712"/>
    </location>
</feature>
<feature type="compositionally biased region" description="Acidic residues" evidence="4">
    <location>
        <begin position="739"/>
        <end position="748"/>
    </location>
</feature>
<dbReference type="FunFam" id="1.10.510.10:FF:000571">
    <property type="entry name" value="Maternal embryonic leucine zipper kinase"/>
    <property type="match status" value="1"/>
</dbReference>
<evidence type="ECO:0000256" key="1">
    <source>
        <dbReference type="ARBA" id="ARBA00022741"/>
    </source>
</evidence>
<feature type="binding site" evidence="3">
    <location>
        <position position="72"/>
    </location>
    <ligand>
        <name>ATP</name>
        <dbReference type="ChEBI" id="CHEBI:30616"/>
    </ligand>
</feature>
<feature type="region of interest" description="Disordered" evidence="4">
    <location>
        <begin position="313"/>
        <end position="363"/>
    </location>
</feature>
<feature type="region of interest" description="Disordered" evidence="4">
    <location>
        <begin position="732"/>
        <end position="769"/>
    </location>
</feature>
<feature type="region of interest" description="Disordered" evidence="4">
    <location>
        <begin position="1384"/>
        <end position="1405"/>
    </location>
</feature>
<evidence type="ECO:0000259" key="5">
    <source>
        <dbReference type="PROSITE" id="PS50011"/>
    </source>
</evidence>
<keyword evidence="7" id="KW-1185">Reference proteome</keyword>
<accession>A0A433Q7X8</accession>
<feature type="compositionally biased region" description="Low complexity" evidence="4">
    <location>
        <begin position="1257"/>
        <end position="1274"/>
    </location>
</feature>
<feature type="compositionally biased region" description="Low complexity" evidence="4">
    <location>
        <begin position="1125"/>
        <end position="1139"/>
    </location>
</feature>
<feature type="compositionally biased region" description="Low complexity" evidence="4">
    <location>
        <begin position="951"/>
        <end position="976"/>
    </location>
</feature>
<feature type="region of interest" description="Disordered" evidence="4">
    <location>
        <begin position="376"/>
        <end position="464"/>
    </location>
</feature>
<dbReference type="PROSITE" id="PS00108">
    <property type="entry name" value="PROTEIN_KINASE_ST"/>
    <property type="match status" value="1"/>
</dbReference>
<dbReference type="InterPro" id="IPR017441">
    <property type="entry name" value="Protein_kinase_ATP_BS"/>
</dbReference>
<protein>
    <recommendedName>
        <fullName evidence="5">Protein kinase domain-containing protein</fullName>
    </recommendedName>
</protein>
<dbReference type="GO" id="GO:0035556">
    <property type="term" value="P:intracellular signal transduction"/>
    <property type="evidence" value="ECO:0007669"/>
    <property type="project" value="TreeGrafter"/>
</dbReference>
<evidence type="ECO:0000256" key="4">
    <source>
        <dbReference type="SAM" id="MobiDB-lite"/>
    </source>
</evidence>
<dbReference type="Pfam" id="PF00069">
    <property type="entry name" value="Pkinase"/>
    <property type="match status" value="1"/>
</dbReference>
<dbReference type="GO" id="GO:0005524">
    <property type="term" value="F:ATP binding"/>
    <property type="evidence" value="ECO:0007669"/>
    <property type="project" value="UniProtKB-UniRule"/>
</dbReference>